<evidence type="ECO:0000313" key="3">
    <source>
        <dbReference type="Proteomes" id="UP000267841"/>
    </source>
</evidence>
<evidence type="ECO:0000313" key="2">
    <source>
        <dbReference type="EMBL" id="RLJ70902.1"/>
    </source>
</evidence>
<keyword evidence="1" id="KW-1133">Transmembrane helix</keyword>
<sequence length="315" mass="36788">MRFFISSNIKSNAPLYVTVLLFLLSSLLYWVVSWFFYHFKFGLTYERMYAYFFTDPRFPERLPLGQLLEDIHIQLFMSVTFILVLSSIFIHKCVRDWIKYTLIASSFLAGILEPLSAFGVYYVSPLFIYLKIFFFYSFQIITGAMLFLTLKLYLSKEKEEPPERSILYTLVFIFSLFTLFFTTLNFFLFLVKLGFAPHHVAEYYLGAPEKFLKPKTLEGILKVVNPHFITMGVYLFALIHFVFFTNVRNKVLISSSTLIFALLDNVSGLLIRYIDPLFSYAKLVSFLGLTFMMTYVSLVVAVSILRHRAKTIILL</sequence>
<name>A0A497XUS7_9AQUI</name>
<feature type="transmembrane region" description="Helical" evidence="1">
    <location>
        <begin position="224"/>
        <end position="244"/>
    </location>
</feature>
<keyword evidence="1" id="KW-0812">Transmembrane</keyword>
<dbReference type="EMBL" id="RCCJ01000001">
    <property type="protein sequence ID" value="RLJ70902.1"/>
    <property type="molecule type" value="Genomic_DNA"/>
</dbReference>
<feature type="transmembrane region" description="Helical" evidence="1">
    <location>
        <begin position="128"/>
        <end position="154"/>
    </location>
</feature>
<protein>
    <submittedName>
        <fullName evidence="2">Uncharacterized protein</fullName>
    </submittedName>
</protein>
<accession>A0A497XUS7</accession>
<feature type="transmembrane region" description="Helical" evidence="1">
    <location>
        <begin position="71"/>
        <end position="90"/>
    </location>
</feature>
<gene>
    <name evidence="2" type="ORF">BCF55_1189</name>
</gene>
<reference evidence="2 3" key="1">
    <citation type="submission" date="2018-10" db="EMBL/GenBank/DDBJ databases">
        <title>Genomic Encyclopedia of Archaeal and Bacterial Type Strains, Phase II (KMG-II): from individual species to whole genera.</title>
        <authorList>
            <person name="Goeker M."/>
        </authorList>
    </citation>
    <scope>NUCLEOTIDE SEQUENCE [LARGE SCALE GENOMIC DNA]</scope>
    <source>
        <strain evidence="2 3">DSM 16510</strain>
    </source>
</reference>
<feature type="transmembrane region" description="Helical" evidence="1">
    <location>
        <begin position="12"/>
        <end position="37"/>
    </location>
</feature>
<feature type="transmembrane region" description="Helical" evidence="1">
    <location>
        <begin position="102"/>
        <end position="122"/>
    </location>
</feature>
<keyword evidence="1" id="KW-0472">Membrane</keyword>
<feature type="transmembrane region" description="Helical" evidence="1">
    <location>
        <begin position="251"/>
        <end position="271"/>
    </location>
</feature>
<feature type="transmembrane region" description="Helical" evidence="1">
    <location>
        <begin position="166"/>
        <end position="191"/>
    </location>
</feature>
<proteinExistence type="predicted"/>
<dbReference type="Proteomes" id="UP000267841">
    <property type="component" value="Unassembled WGS sequence"/>
</dbReference>
<evidence type="ECO:0000256" key="1">
    <source>
        <dbReference type="SAM" id="Phobius"/>
    </source>
</evidence>
<keyword evidence="3" id="KW-1185">Reference proteome</keyword>
<dbReference type="OrthoDB" id="9814593at2"/>
<feature type="transmembrane region" description="Helical" evidence="1">
    <location>
        <begin position="283"/>
        <end position="305"/>
    </location>
</feature>
<dbReference type="RefSeq" id="WP_121011372.1">
    <property type="nucleotide sequence ID" value="NZ_RCCJ01000001.1"/>
</dbReference>
<comment type="caution">
    <text evidence="2">The sequence shown here is derived from an EMBL/GenBank/DDBJ whole genome shotgun (WGS) entry which is preliminary data.</text>
</comment>
<organism evidence="2 3">
    <name type="scientific">Hydrogenivirga caldilitoris</name>
    <dbReference type="NCBI Taxonomy" id="246264"/>
    <lineage>
        <taxon>Bacteria</taxon>
        <taxon>Pseudomonadati</taxon>
        <taxon>Aquificota</taxon>
        <taxon>Aquificia</taxon>
        <taxon>Aquificales</taxon>
        <taxon>Aquificaceae</taxon>
        <taxon>Hydrogenivirga</taxon>
    </lineage>
</organism>
<dbReference type="AlphaFoldDB" id="A0A497XUS7"/>